<comment type="caution">
    <text evidence="1">The sequence shown here is derived from an EMBL/GenBank/DDBJ whole genome shotgun (WGS) entry which is preliminary data.</text>
</comment>
<dbReference type="Proteomes" id="UP000726170">
    <property type="component" value="Unassembled WGS sequence"/>
</dbReference>
<organism evidence="1 2">
    <name type="scientific">Clostridium mobile</name>
    <dbReference type="NCBI Taxonomy" id="2841512"/>
    <lineage>
        <taxon>Bacteria</taxon>
        <taxon>Bacillati</taxon>
        <taxon>Bacillota</taxon>
        <taxon>Clostridia</taxon>
        <taxon>Eubacteriales</taxon>
        <taxon>Clostridiaceae</taxon>
        <taxon>Clostridium</taxon>
    </lineage>
</organism>
<dbReference type="EMBL" id="JAHLQF010000004">
    <property type="protein sequence ID" value="MBU5485940.1"/>
    <property type="molecule type" value="Genomic_DNA"/>
</dbReference>
<accession>A0ABS6EL47</accession>
<gene>
    <name evidence="1" type="ORF">KQI86_16585</name>
</gene>
<evidence type="ECO:0000313" key="2">
    <source>
        <dbReference type="Proteomes" id="UP000726170"/>
    </source>
</evidence>
<proteinExistence type="predicted"/>
<name>A0ABS6EL47_9CLOT</name>
<reference evidence="1 2" key="1">
    <citation type="submission" date="2021-06" db="EMBL/GenBank/DDBJ databases">
        <authorList>
            <person name="Sun Q."/>
            <person name="Li D."/>
        </authorList>
    </citation>
    <scope>NUCLEOTIDE SEQUENCE [LARGE SCALE GENOMIC DNA]</scope>
    <source>
        <strain evidence="1 2">MSJ-11</strain>
    </source>
</reference>
<dbReference type="RefSeq" id="WP_216440539.1">
    <property type="nucleotide sequence ID" value="NZ_JAHLQF010000004.1"/>
</dbReference>
<protein>
    <submittedName>
        <fullName evidence="1">Uncharacterized protein</fullName>
    </submittedName>
</protein>
<evidence type="ECO:0000313" key="1">
    <source>
        <dbReference type="EMBL" id="MBU5485940.1"/>
    </source>
</evidence>
<sequence>MKKNYRMQKTISVKRFISELGESFSDNIKDRLLDLEVRTVLTREEDYNILDIKHVEHTKYDCPSNLNNGSSKHQKEYNYGQFVVVDGVLYFSEKCIENDEVMESPVVNTIYDSLNTDNIIMDSGISAKKVDDSNIDYVIDNILKACPEVSKEYMEIMEDMLSREKIKSPHRQIHR</sequence>
<keyword evidence="2" id="KW-1185">Reference proteome</keyword>